<feature type="region of interest" description="Disordered" evidence="1">
    <location>
        <begin position="455"/>
        <end position="494"/>
    </location>
</feature>
<protein>
    <submittedName>
        <fullName evidence="2">Uncharacterized protein</fullName>
    </submittedName>
</protein>
<feature type="region of interest" description="Disordered" evidence="1">
    <location>
        <begin position="657"/>
        <end position="709"/>
    </location>
</feature>
<comment type="caution">
    <text evidence="2">The sequence shown here is derived from an EMBL/GenBank/DDBJ whole genome shotgun (WGS) entry which is preliminary data.</text>
</comment>
<dbReference type="EMBL" id="BEGY01000059">
    <property type="protein sequence ID" value="GAX81025.1"/>
    <property type="molecule type" value="Genomic_DNA"/>
</dbReference>
<gene>
    <name evidence="2" type="ORF">CEUSTIGMA_g8460.t1</name>
</gene>
<dbReference type="AlphaFoldDB" id="A0A250XD75"/>
<evidence type="ECO:0000256" key="1">
    <source>
        <dbReference type="SAM" id="MobiDB-lite"/>
    </source>
</evidence>
<reference evidence="2 3" key="1">
    <citation type="submission" date="2017-08" db="EMBL/GenBank/DDBJ databases">
        <title>Acidophilic green algal genome provides insights into adaptation to an acidic environment.</title>
        <authorList>
            <person name="Hirooka S."/>
            <person name="Hirose Y."/>
            <person name="Kanesaki Y."/>
            <person name="Higuchi S."/>
            <person name="Fujiwara T."/>
            <person name="Onuma R."/>
            <person name="Era A."/>
            <person name="Ohbayashi R."/>
            <person name="Uzuka A."/>
            <person name="Nozaki H."/>
            <person name="Yoshikawa H."/>
            <person name="Miyagishima S.Y."/>
        </authorList>
    </citation>
    <scope>NUCLEOTIDE SEQUENCE [LARGE SCALE GENOMIC DNA]</scope>
    <source>
        <strain evidence="2 3">NIES-2499</strain>
    </source>
</reference>
<sequence length="709" mass="75920">MSFVVDDKRVPHISEPDSNQRHRRNGYSVLEGLKRVVAVTFQKLEKSSNKFVHKFLKQASPVKGILKGKKQLDTSTEKKAELQHIPNVGKSCVTTLPTTFQSSAGCCAEEQQLVASSTLGKSFCTADLDISIEIQVSLLLPPLTQCSGHDEHSCHLLAADTSSLQPAEACAASSSDPKYCNHSGDDCDCNHHEMDPSPAQRSVLETGDELVRPSCGLRVSIVTANVQGAAAACDSWSSLGPEPRPSLPRFPPASCAQFEAALELLIPPPLDSPAKLAVLIKSQSLQSSGIRRRCRSRSEASSLNTLLSAISSGGLLSGKGSRQRRSVPHTNQCCSASPSARISKLLPSFSQRTNVVSLSSGEVTPYSHEKGQEGMSSKSHIVSYTGIDHSTEELSRRLESEFIFARMGGDEGEEMTLMGQGLLSSRQEAVYSSLRRPEANTLKREDSLLLLPGQADEEDGHQQQGCSDGGRPLQEGSSMSGARQEGSSMSGARRRRSVMHAFSFDTLLTTVAEAIPAAGARSITQSRFSLNGSYSAASHRAGAPGSPLKLSASAVSPTPVPLRRQLRLDASRGVSEKLRAACTESLGREVTDERSFERSSSASAHVAKRLMASCHSEDNNSSLHHDVVLTSSQSFGIGPISEDDLFHCSEEAAVDSPSASRKLFEQRSSSQHGGSSNLSLSGSFRKMSTPLSSSRLAIRSGQDTESIKK</sequence>
<dbReference type="Proteomes" id="UP000232323">
    <property type="component" value="Unassembled WGS sequence"/>
</dbReference>
<feature type="region of interest" description="Disordered" evidence="1">
    <location>
        <begin position="1"/>
        <end position="24"/>
    </location>
</feature>
<accession>A0A250XD75</accession>
<evidence type="ECO:0000313" key="2">
    <source>
        <dbReference type="EMBL" id="GAX81025.1"/>
    </source>
</evidence>
<proteinExistence type="predicted"/>
<feature type="compositionally biased region" description="Basic and acidic residues" evidence="1">
    <location>
        <begin position="1"/>
        <end position="20"/>
    </location>
</feature>
<name>A0A250XD75_9CHLO</name>
<organism evidence="2 3">
    <name type="scientific">Chlamydomonas eustigma</name>
    <dbReference type="NCBI Taxonomy" id="1157962"/>
    <lineage>
        <taxon>Eukaryota</taxon>
        <taxon>Viridiplantae</taxon>
        <taxon>Chlorophyta</taxon>
        <taxon>core chlorophytes</taxon>
        <taxon>Chlorophyceae</taxon>
        <taxon>CS clade</taxon>
        <taxon>Chlamydomonadales</taxon>
        <taxon>Chlamydomonadaceae</taxon>
        <taxon>Chlamydomonas</taxon>
    </lineage>
</organism>
<feature type="compositionally biased region" description="Low complexity" evidence="1">
    <location>
        <begin position="668"/>
        <end position="683"/>
    </location>
</feature>
<evidence type="ECO:0000313" key="3">
    <source>
        <dbReference type="Proteomes" id="UP000232323"/>
    </source>
</evidence>
<feature type="region of interest" description="Disordered" evidence="1">
    <location>
        <begin position="535"/>
        <end position="556"/>
    </location>
</feature>
<keyword evidence="3" id="KW-1185">Reference proteome</keyword>